<evidence type="ECO:0000256" key="2">
    <source>
        <dbReference type="ARBA" id="ARBA00006739"/>
    </source>
</evidence>
<accession>A0A401ZUB3</accession>
<evidence type="ECO:0000259" key="6">
    <source>
        <dbReference type="Pfam" id="PF13632"/>
    </source>
</evidence>
<dbReference type="PANTHER" id="PTHR43179">
    <property type="entry name" value="RHAMNOSYLTRANSFERASE WBBL"/>
    <property type="match status" value="1"/>
</dbReference>
<organism evidence="7 8">
    <name type="scientific">Tengunoibacter tsumagoiensis</name>
    <dbReference type="NCBI Taxonomy" id="2014871"/>
    <lineage>
        <taxon>Bacteria</taxon>
        <taxon>Bacillati</taxon>
        <taxon>Chloroflexota</taxon>
        <taxon>Ktedonobacteria</taxon>
        <taxon>Ktedonobacterales</taxon>
        <taxon>Dictyobacteraceae</taxon>
        <taxon>Tengunoibacter</taxon>
    </lineage>
</organism>
<dbReference type="Pfam" id="PF13632">
    <property type="entry name" value="Glyco_trans_2_3"/>
    <property type="match status" value="1"/>
</dbReference>
<dbReference type="Proteomes" id="UP000287352">
    <property type="component" value="Unassembled WGS sequence"/>
</dbReference>
<name>A0A401ZUB3_9CHLR</name>
<evidence type="ECO:0000313" key="7">
    <source>
        <dbReference type="EMBL" id="GCE10499.1"/>
    </source>
</evidence>
<dbReference type="OrthoDB" id="149329at2"/>
<dbReference type="AlphaFoldDB" id="A0A401ZUB3"/>
<dbReference type="GO" id="GO:0016757">
    <property type="term" value="F:glycosyltransferase activity"/>
    <property type="evidence" value="ECO:0007669"/>
    <property type="project" value="UniProtKB-KW"/>
</dbReference>
<comment type="similarity">
    <text evidence="2">Belongs to the glycosyltransferase 2 family.</text>
</comment>
<comment type="pathway">
    <text evidence="1">Cell wall biogenesis; cell wall polysaccharide biosynthesis.</text>
</comment>
<dbReference type="EMBL" id="BIFR01000001">
    <property type="protein sequence ID" value="GCE10499.1"/>
    <property type="molecule type" value="Genomic_DNA"/>
</dbReference>
<dbReference type="InterPro" id="IPR029044">
    <property type="entry name" value="Nucleotide-diphossugar_trans"/>
</dbReference>
<dbReference type="InterPro" id="IPR001173">
    <property type="entry name" value="Glyco_trans_2-like"/>
</dbReference>
<evidence type="ECO:0000256" key="3">
    <source>
        <dbReference type="ARBA" id="ARBA00022676"/>
    </source>
</evidence>
<keyword evidence="5" id="KW-0812">Transmembrane</keyword>
<keyword evidence="4" id="KW-0808">Transferase</keyword>
<feature type="transmembrane region" description="Helical" evidence="5">
    <location>
        <begin position="276"/>
        <end position="296"/>
    </location>
</feature>
<keyword evidence="5" id="KW-1133">Transmembrane helix</keyword>
<dbReference type="PANTHER" id="PTHR43179:SF12">
    <property type="entry name" value="GALACTOFURANOSYLTRANSFERASE GLFT2"/>
    <property type="match status" value="1"/>
</dbReference>
<feature type="transmembrane region" description="Helical" evidence="5">
    <location>
        <begin position="236"/>
        <end position="256"/>
    </location>
</feature>
<keyword evidence="3" id="KW-0328">Glycosyltransferase</keyword>
<keyword evidence="5" id="KW-0472">Membrane</keyword>
<keyword evidence="8" id="KW-1185">Reference proteome</keyword>
<gene>
    <name evidence="7" type="ORF">KTT_03580</name>
</gene>
<evidence type="ECO:0000256" key="5">
    <source>
        <dbReference type="SAM" id="Phobius"/>
    </source>
</evidence>
<evidence type="ECO:0000256" key="1">
    <source>
        <dbReference type="ARBA" id="ARBA00004776"/>
    </source>
</evidence>
<dbReference type="RefSeq" id="WP_126578095.1">
    <property type="nucleotide sequence ID" value="NZ_BIFR01000001.1"/>
</dbReference>
<dbReference type="SUPFAM" id="SSF53448">
    <property type="entry name" value="Nucleotide-diphospho-sugar transferases"/>
    <property type="match status" value="1"/>
</dbReference>
<dbReference type="Gene3D" id="3.90.550.10">
    <property type="entry name" value="Spore Coat Polysaccharide Biosynthesis Protein SpsA, Chain A"/>
    <property type="match status" value="1"/>
</dbReference>
<protein>
    <recommendedName>
        <fullName evidence="6">Glycosyltransferase 2-like domain-containing protein</fullName>
    </recommendedName>
</protein>
<evidence type="ECO:0000256" key="4">
    <source>
        <dbReference type="ARBA" id="ARBA00022679"/>
    </source>
</evidence>
<evidence type="ECO:0000313" key="8">
    <source>
        <dbReference type="Proteomes" id="UP000287352"/>
    </source>
</evidence>
<sequence>MYEGVRSEQYPSVSIIIPASRLHKAEQALAALSRQWYPGHSEIIIVGPPGPSLVQRWEIQTVHPEPIAEPGRARNIGACTATGEVLLFLDDDMIVMKDWIMRNVYELCRPEVGLVGARMPGTAHTYFARCVDFTNCGDYQHRRYRKLPVGSGSMATTKALFQQVGGFDERLRSGEDIDLCYRVQKQGYLTIYQPEIVVFHDHDRRTLSGLLSYNYRHGLAGGLVNKLRHRDLKRTYRLLLLFQQPAIFLILLPLLALGSTMRIVLLNLCDQPEVIVYAPGIVLGKLAYQSGVWMGLCHRK</sequence>
<feature type="domain" description="Glycosyltransferase 2-like" evidence="6">
    <location>
        <begin position="87"/>
        <end position="251"/>
    </location>
</feature>
<reference evidence="8" key="1">
    <citation type="submission" date="2018-12" db="EMBL/GenBank/DDBJ databases">
        <title>Tengunoibacter tsumagoiensis gen. nov., sp. nov., Dictyobacter kobayashii sp. nov., D. alpinus sp. nov., and D. joshuensis sp. nov. and description of Dictyobacteraceae fam. nov. within the order Ktedonobacterales isolated from Tengu-no-mugimeshi.</title>
        <authorList>
            <person name="Wang C.M."/>
            <person name="Zheng Y."/>
            <person name="Sakai Y."/>
            <person name="Toyoda A."/>
            <person name="Minakuchi Y."/>
            <person name="Abe K."/>
            <person name="Yokota A."/>
            <person name="Yabe S."/>
        </authorList>
    </citation>
    <scope>NUCLEOTIDE SEQUENCE [LARGE SCALE GENOMIC DNA]</scope>
    <source>
        <strain evidence="8">Uno3</strain>
    </source>
</reference>
<comment type="caution">
    <text evidence="7">The sequence shown here is derived from an EMBL/GenBank/DDBJ whole genome shotgun (WGS) entry which is preliminary data.</text>
</comment>
<proteinExistence type="inferred from homology"/>